<feature type="region of interest" description="Disordered" evidence="1">
    <location>
        <begin position="99"/>
        <end position="145"/>
    </location>
</feature>
<dbReference type="InterPro" id="IPR046347">
    <property type="entry name" value="bZIP_sf"/>
</dbReference>
<dbReference type="STRING" id="62062.ENSHHUP00000072983"/>
<feature type="compositionally biased region" description="Basic and acidic residues" evidence="1">
    <location>
        <begin position="225"/>
        <end position="246"/>
    </location>
</feature>
<reference evidence="4" key="1">
    <citation type="submission" date="2018-06" db="EMBL/GenBank/DDBJ databases">
        <title>Genome assembly of Danube salmon.</title>
        <authorList>
            <person name="Macqueen D.J."/>
            <person name="Gundappa M.K."/>
        </authorList>
    </citation>
    <scope>NUCLEOTIDE SEQUENCE [LARGE SCALE GENOMIC DNA]</scope>
</reference>
<dbReference type="CDD" id="cd14809">
    <property type="entry name" value="bZIP_AUREO-like"/>
    <property type="match status" value="1"/>
</dbReference>
<evidence type="ECO:0000313" key="3">
    <source>
        <dbReference type="Ensembl" id="ENSHHUP00000072983.1"/>
    </source>
</evidence>
<dbReference type="InterPro" id="IPR004827">
    <property type="entry name" value="bZIP"/>
</dbReference>
<feature type="domain" description="BZIP" evidence="2">
    <location>
        <begin position="373"/>
        <end position="387"/>
    </location>
</feature>
<dbReference type="PROSITE" id="PS00036">
    <property type="entry name" value="BZIP_BASIC"/>
    <property type="match status" value="1"/>
</dbReference>
<organism evidence="3 4">
    <name type="scientific">Hucho hucho</name>
    <name type="common">huchen</name>
    <dbReference type="NCBI Taxonomy" id="62062"/>
    <lineage>
        <taxon>Eukaryota</taxon>
        <taxon>Metazoa</taxon>
        <taxon>Chordata</taxon>
        <taxon>Craniata</taxon>
        <taxon>Vertebrata</taxon>
        <taxon>Euteleostomi</taxon>
        <taxon>Actinopterygii</taxon>
        <taxon>Neopterygii</taxon>
        <taxon>Teleostei</taxon>
        <taxon>Protacanthopterygii</taxon>
        <taxon>Salmoniformes</taxon>
        <taxon>Salmonidae</taxon>
        <taxon>Salmoninae</taxon>
        <taxon>Hucho</taxon>
    </lineage>
</organism>
<proteinExistence type="predicted"/>
<evidence type="ECO:0000256" key="1">
    <source>
        <dbReference type="SAM" id="MobiDB-lite"/>
    </source>
</evidence>
<dbReference type="Proteomes" id="UP000314982">
    <property type="component" value="Unassembled WGS sequence"/>
</dbReference>
<keyword evidence="4" id="KW-1185">Reference proteome</keyword>
<dbReference type="SUPFAM" id="SSF57959">
    <property type="entry name" value="Leucine zipper domain"/>
    <property type="match status" value="1"/>
</dbReference>
<evidence type="ECO:0000313" key="4">
    <source>
        <dbReference type="Proteomes" id="UP000314982"/>
    </source>
</evidence>
<dbReference type="InterPro" id="IPR039165">
    <property type="entry name" value="CREBRF"/>
</dbReference>
<dbReference type="GeneTree" id="ENSGT00390000007125"/>
<feature type="compositionally biased region" description="Polar residues" evidence="1">
    <location>
        <begin position="190"/>
        <end position="205"/>
    </location>
</feature>
<dbReference type="GO" id="GO:0006986">
    <property type="term" value="P:response to unfolded protein"/>
    <property type="evidence" value="ECO:0007669"/>
    <property type="project" value="InterPro"/>
</dbReference>
<name>A0A4W5QGA9_9TELE</name>
<feature type="compositionally biased region" description="Acidic residues" evidence="1">
    <location>
        <begin position="207"/>
        <end position="224"/>
    </location>
</feature>
<reference evidence="3" key="2">
    <citation type="submission" date="2025-08" db="UniProtKB">
        <authorList>
            <consortium name="Ensembl"/>
        </authorList>
    </citation>
    <scope>IDENTIFICATION</scope>
</reference>
<feature type="compositionally biased region" description="Basic and acidic residues" evidence="1">
    <location>
        <begin position="266"/>
        <end position="296"/>
    </location>
</feature>
<feature type="compositionally biased region" description="Low complexity" evidence="1">
    <location>
        <begin position="108"/>
        <end position="119"/>
    </location>
</feature>
<dbReference type="GO" id="GO:0000977">
    <property type="term" value="F:RNA polymerase II transcription regulatory region sequence-specific DNA binding"/>
    <property type="evidence" value="ECO:0007669"/>
    <property type="project" value="TreeGrafter"/>
</dbReference>
<feature type="region of interest" description="Disordered" evidence="1">
    <location>
        <begin position="463"/>
        <end position="487"/>
    </location>
</feature>
<dbReference type="PANTHER" id="PTHR21552">
    <property type="entry name" value="ADULT RETINA PROTEIN"/>
    <property type="match status" value="1"/>
</dbReference>
<protein>
    <recommendedName>
        <fullName evidence="2">BZIP domain-containing protein</fullName>
    </recommendedName>
</protein>
<evidence type="ECO:0000259" key="2">
    <source>
        <dbReference type="PROSITE" id="PS00036"/>
    </source>
</evidence>
<dbReference type="PANTHER" id="PTHR21552:SF2">
    <property type="entry name" value="CREB3 REGULATORY FACTOR"/>
    <property type="match status" value="1"/>
</dbReference>
<dbReference type="AlphaFoldDB" id="A0A4W5QGA9"/>
<feature type="region of interest" description="Disordered" evidence="1">
    <location>
        <begin position="190"/>
        <end position="342"/>
    </location>
</feature>
<dbReference type="GO" id="GO:0000981">
    <property type="term" value="F:DNA-binding transcription factor activity, RNA polymerase II-specific"/>
    <property type="evidence" value="ECO:0007669"/>
    <property type="project" value="TreeGrafter"/>
</dbReference>
<dbReference type="Ensembl" id="ENSHHUT00000075389.1">
    <property type="protein sequence ID" value="ENSHHUP00000072983.1"/>
    <property type="gene ID" value="ENSHHUG00000042847.1"/>
</dbReference>
<reference evidence="3" key="3">
    <citation type="submission" date="2025-09" db="UniProtKB">
        <authorList>
            <consortium name="Ensembl"/>
        </authorList>
    </citation>
    <scope>IDENTIFICATION</scope>
</reference>
<dbReference type="GO" id="GO:0005634">
    <property type="term" value="C:nucleus"/>
    <property type="evidence" value="ECO:0007669"/>
    <property type="project" value="TreeGrafter"/>
</dbReference>
<accession>A0A4W5QGA9</accession>
<sequence>MPQPGSSGMEPVFGEAYGTNGLSVTLEPFTISPTGGSTESDNCPKGVVVMLGAPALSLCRGQQPGCELLSDLLEDVITDDTHTSDRRWDISALDDITQYAKGSPEGAPPSCESSSVSPEGGREEPWLSLRPGGRQPSNPTDLTPCVGLGSGHLLLAGRYPEFWSQEAGGRESEAREGLQQVGQEEMVHNYSLQSEPDTESSQGTDSDIGEEEEEEEEKEEDGKEEEEKGREAIEEEKGKEEEELQSHVRPKKRRRSWECSLFSEVDLGRDGEKERGRAKRRDGEKERERDEDKYEGDIIWGPSTLPTTMCLKEGTSTNGKRGQRKARRTDASDLTPSPGKLQSLGEQLHTLSSALEGLTPVSDLPVTARAPTRKERNKLASRACRLKKKAQHEANKIKLWGLNQEYDGLLWAVLQIKELIRQRVESREEDTERGCLRERLEDILKESAGPRVAGRGKAFVERILKNPAGGKRTRETKGEGGSSDPSH</sequence>